<evidence type="ECO:0000256" key="2">
    <source>
        <dbReference type="ARBA" id="ARBA00022448"/>
    </source>
</evidence>
<dbReference type="Pfam" id="PF00005">
    <property type="entry name" value="ABC_tran"/>
    <property type="match status" value="1"/>
</dbReference>
<comment type="caution">
    <text evidence="6">The sequence shown here is derived from an EMBL/GenBank/DDBJ whole genome shotgun (WGS) entry which is preliminary data.</text>
</comment>
<evidence type="ECO:0000256" key="1">
    <source>
        <dbReference type="ARBA" id="ARBA00005417"/>
    </source>
</evidence>
<dbReference type="InterPro" id="IPR003439">
    <property type="entry name" value="ABC_transporter-like_ATP-bd"/>
</dbReference>
<comment type="similarity">
    <text evidence="1">Belongs to the ABC transporter superfamily.</text>
</comment>
<dbReference type="InterPro" id="IPR027417">
    <property type="entry name" value="P-loop_NTPase"/>
</dbReference>
<keyword evidence="3" id="KW-0547">Nucleotide-binding</keyword>
<dbReference type="GO" id="GO:0140359">
    <property type="term" value="F:ABC-type transporter activity"/>
    <property type="evidence" value="ECO:0007669"/>
    <property type="project" value="InterPro"/>
</dbReference>
<evidence type="ECO:0000259" key="5">
    <source>
        <dbReference type="PROSITE" id="PS50893"/>
    </source>
</evidence>
<dbReference type="Pfam" id="PF14524">
    <property type="entry name" value="Wzt_C"/>
    <property type="match status" value="1"/>
</dbReference>
<dbReference type="Gene3D" id="3.40.50.300">
    <property type="entry name" value="P-loop containing nucleotide triphosphate hydrolases"/>
    <property type="match status" value="1"/>
</dbReference>
<evidence type="ECO:0000313" key="7">
    <source>
        <dbReference type="Proteomes" id="UP000219182"/>
    </source>
</evidence>
<dbReference type="InterPro" id="IPR015860">
    <property type="entry name" value="ABC_transpr_TagH-like"/>
</dbReference>
<reference evidence="6 7" key="1">
    <citation type="submission" date="2017-09" db="EMBL/GenBank/DDBJ databases">
        <title>Mesorhizobum sanjuanii sp. nov. isolated from nodules of Lotus tenuis in saline-alkaline lowlands of Flooding Pampa.</title>
        <authorList>
            <person name="Sannazzaro A.I."/>
            <person name="Torres Tejerizo G.A."/>
            <person name="Fontana F."/>
            <person name="Cumpa Velazquez L.M."/>
            <person name="Hansen L."/>
            <person name="Pistorio M."/>
            <person name="Estrella M.J."/>
        </authorList>
    </citation>
    <scope>NUCLEOTIDE SEQUENCE [LARGE SCALE GENOMIC DNA]</scope>
    <source>
        <strain evidence="6 7">BSA136</strain>
    </source>
</reference>
<dbReference type="InterPro" id="IPR003593">
    <property type="entry name" value="AAA+_ATPase"/>
</dbReference>
<dbReference type="GO" id="GO:0016887">
    <property type="term" value="F:ATP hydrolysis activity"/>
    <property type="evidence" value="ECO:0007669"/>
    <property type="project" value="InterPro"/>
</dbReference>
<keyword evidence="7" id="KW-1185">Reference proteome</keyword>
<evidence type="ECO:0000256" key="4">
    <source>
        <dbReference type="ARBA" id="ARBA00022840"/>
    </source>
</evidence>
<dbReference type="InterPro" id="IPR050683">
    <property type="entry name" value="Bact_Polysacc_Export_ATP-bd"/>
</dbReference>
<dbReference type="PROSITE" id="PS50893">
    <property type="entry name" value="ABC_TRANSPORTER_2"/>
    <property type="match status" value="1"/>
</dbReference>
<dbReference type="EMBL" id="NWQG01000294">
    <property type="protein sequence ID" value="PDQ17201.1"/>
    <property type="molecule type" value="Genomic_DNA"/>
</dbReference>
<dbReference type="GO" id="GO:0016020">
    <property type="term" value="C:membrane"/>
    <property type="evidence" value="ECO:0007669"/>
    <property type="project" value="InterPro"/>
</dbReference>
<dbReference type="CDD" id="cd10147">
    <property type="entry name" value="Wzt_C-like"/>
    <property type="match status" value="1"/>
</dbReference>
<accession>A0A2A6F6E2</accession>
<dbReference type="InterPro" id="IPR029439">
    <property type="entry name" value="Wzt_C"/>
</dbReference>
<dbReference type="SMART" id="SM00382">
    <property type="entry name" value="AAA"/>
    <property type="match status" value="1"/>
</dbReference>
<dbReference type="PANTHER" id="PTHR46743">
    <property type="entry name" value="TEICHOIC ACIDS EXPORT ATP-BINDING PROTEIN TAGH"/>
    <property type="match status" value="1"/>
</dbReference>
<gene>
    <name evidence="6" type="ORF">CN311_31295</name>
</gene>
<feature type="domain" description="ABC transporter" evidence="5">
    <location>
        <begin position="15"/>
        <end position="264"/>
    </location>
</feature>
<dbReference type="Gene3D" id="2.70.50.60">
    <property type="entry name" value="abc- transporter (atp binding component) like domain"/>
    <property type="match status" value="1"/>
</dbReference>
<name>A0A2A6F6E2_9HYPH</name>
<protein>
    <submittedName>
        <fullName evidence="6">ABC transporter ATP-binding protein</fullName>
    </submittedName>
</protein>
<dbReference type="PANTHER" id="PTHR46743:SF2">
    <property type="entry name" value="TEICHOIC ACIDS EXPORT ATP-BINDING PROTEIN TAGH"/>
    <property type="match status" value="1"/>
</dbReference>
<dbReference type="SUPFAM" id="SSF52540">
    <property type="entry name" value="P-loop containing nucleoside triphosphate hydrolases"/>
    <property type="match status" value="1"/>
</dbReference>
<keyword evidence="4 6" id="KW-0067">ATP-binding</keyword>
<dbReference type="CDD" id="cd03220">
    <property type="entry name" value="ABC_KpsT_Wzt"/>
    <property type="match status" value="1"/>
</dbReference>
<organism evidence="6 7">
    <name type="scientific">Mesorhizobium sanjuanii</name>
    <dbReference type="NCBI Taxonomy" id="2037900"/>
    <lineage>
        <taxon>Bacteria</taxon>
        <taxon>Pseudomonadati</taxon>
        <taxon>Pseudomonadota</taxon>
        <taxon>Alphaproteobacteria</taxon>
        <taxon>Hyphomicrobiales</taxon>
        <taxon>Phyllobacteriaceae</taxon>
        <taxon>Mesorhizobium</taxon>
    </lineage>
</organism>
<proteinExistence type="inferred from homology"/>
<dbReference type="Proteomes" id="UP000219182">
    <property type="component" value="Unassembled WGS sequence"/>
</dbReference>
<evidence type="ECO:0000313" key="6">
    <source>
        <dbReference type="EMBL" id="PDQ17201.1"/>
    </source>
</evidence>
<dbReference type="RefSeq" id="WP_097577429.1">
    <property type="nucleotide sequence ID" value="NZ_NWQG01000294.1"/>
</dbReference>
<evidence type="ECO:0000256" key="3">
    <source>
        <dbReference type="ARBA" id="ARBA00022741"/>
    </source>
</evidence>
<dbReference type="GO" id="GO:0005524">
    <property type="term" value="F:ATP binding"/>
    <property type="evidence" value="ECO:0007669"/>
    <property type="project" value="UniProtKB-KW"/>
</dbReference>
<dbReference type="AlphaFoldDB" id="A0A2A6F6E2"/>
<keyword evidence="2" id="KW-0813">Transport</keyword>
<sequence>MSSDKSGARASDVAIRVRDVSKHYVMFNRPEDRFKQMIVPRLERLIGRPPRRYFRDFAALSGVSFEVGHGETVGIIGRNGSGKSTLLQIICGTLQPTSGSVEVNGRIAALLELGAGFNPEFTGRENVFLNASILGVPRKEMEWRFDDIVRFADIGPFIDQPVKTYSSGMYVRLAFATAINVDPDILIVDEALSVGDEAFQRKCFARIEDIKDKGGTILFVSHGAPTIVQLCTRAILLDSGEKILEGRPKTVVSQYQRLANASSEAAYDIRNEILQRKEMQLESVAAQTETPVDTNLADDKHEAQPNLLTTRDESGAGLAEADYTDSSLVTRSMVSLEERGAGIRDLQILTQTGHSVNTLKMGQRYIVQYRIVFEKDARDVGFGFGIRSVSGVLIAGTHTHRSRFSRMPHIAAGSKIVARFEFSCLFVPGTYFISCGVRGRVDGEEMAIHRLIDGFAFRVAAEADLISTGQFDLDAIFACDFVE</sequence>